<dbReference type="InterPro" id="IPR023982">
    <property type="entry name" value="CHP04029_CMD-like"/>
</dbReference>
<keyword evidence="3" id="KW-1185">Reference proteome</keyword>
<dbReference type="NCBIfam" id="TIGR04029">
    <property type="entry name" value="CMD_Avi_7170"/>
    <property type="match status" value="1"/>
</dbReference>
<dbReference type="NCBIfam" id="TIGR00778">
    <property type="entry name" value="ahpD_dom"/>
    <property type="match status" value="1"/>
</dbReference>
<evidence type="ECO:0000313" key="3">
    <source>
        <dbReference type="Proteomes" id="UP001501084"/>
    </source>
</evidence>
<comment type="caution">
    <text evidence="2">The sequence shown here is derived from an EMBL/GenBank/DDBJ whole genome shotgun (WGS) entry which is preliminary data.</text>
</comment>
<dbReference type="Proteomes" id="UP001501084">
    <property type="component" value="Unassembled WGS sequence"/>
</dbReference>
<dbReference type="InterPro" id="IPR003779">
    <property type="entry name" value="CMD-like"/>
</dbReference>
<dbReference type="InterPro" id="IPR023923">
    <property type="entry name" value="AhpD_Avi7169"/>
</dbReference>
<evidence type="ECO:0000313" key="2">
    <source>
        <dbReference type="EMBL" id="GAA2190280.1"/>
    </source>
</evidence>
<name>A0ABP5N0S5_9MICO</name>
<dbReference type="Gene3D" id="1.20.1290.10">
    <property type="entry name" value="AhpD-like"/>
    <property type="match status" value="2"/>
</dbReference>
<feature type="domain" description="Carboxymuconolactone decarboxylase-like" evidence="1">
    <location>
        <begin position="301"/>
        <end position="368"/>
    </location>
</feature>
<accession>A0ABP5N0S5</accession>
<dbReference type="InterPro" id="IPR004675">
    <property type="entry name" value="AhpD_core"/>
</dbReference>
<evidence type="ECO:0000259" key="1">
    <source>
        <dbReference type="Pfam" id="PF02627"/>
    </source>
</evidence>
<dbReference type="SUPFAM" id="SSF69118">
    <property type="entry name" value="AhpD-like"/>
    <property type="match status" value="2"/>
</dbReference>
<dbReference type="EMBL" id="BAAAOP010000012">
    <property type="protein sequence ID" value="GAA2190280.1"/>
    <property type="molecule type" value="Genomic_DNA"/>
</dbReference>
<dbReference type="InterPro" id="IPR029032">
    <property type="entry name" value="AhpD-like"/>
</dbReference>
<proteinExistence type="predicted"/>
<dbReference type="InterPro" id="IPR010195">
    <property type="entry name" value="Uncharacterised_peroxidase-rel"/>
</dbReference>
<dbReference type="RefSeq" id="WP_346058604.1">
    <property type="nucleotide sequence ID" value="NZ_BAAAOP010000012.1"/>
</dbReference>
<dbReference type="Pfam" id="PF02627">
    <property type="entry name" value="CMD"/>
    <property type="match status" value="1"/>
</dbReference>
<organism evidence="2 3">
    <name type="scientific">Leucobacter alluvii</name>
    <dbReference type="NCBI Taxonomy" id="340321"/>
    <lineage>
        <taxon>Bacteria</taxon>
        <taxon>Bacillati</taxon>
        <taxon>Actinomycetota</taxon>
        <taxon>Actinomycetes</taxon>
        <taxon>Micrococcales</taxon>
        <taxon>Microbacteriaceae</taxon>
        <taxon>Leucobacter</taxon>
    </lineage>
</organism>
<dbReference type="NCBIfam" id="TIGR04030">
    <property type="entry name" value="perox_Avi_7169"/>
    <property type="match status" value="1"/>
</dbReference>
<protein>
    <recommendedName>
        <fullName evidence="1">Carboxymuconolactone decarboxylase-like domain-containing protein</fullName>
    </recommendedName>
</protein>
<sequence length="438" mass="46788">MTLPAFVHTDIIAALTGISPGDALDRARDRRPESKQHAQGSFEALFVPLDASEVSLAERAAVGLFVARLHEEPEAVAFYGALLRETGGGAGLEPLIVAEAGRAAGQGPYGAFRAENAPESEAGPEYSVASVEAAYALGDRLSAALEHAHMLVLHPRDADRERLGRLLDAGWSSTGIVTLSQLISFLAFQLRVAHGLRELRESVGGAAATRAEDLPALAADVAAVARERAGASTEQAPVAAAEALPAAPRVDEPARFTQDVLGWKPWLEPLPVAEFTEAHYDALVQRDRVHMPYFRLLARDPEALRERTLTDLDIFFNTDAGLPRAERELAAAAASRFNGCVFCASVHSRFATEQGADRAEVQRLLDEGVGARISTRIDAIVDATVALTATPPRFGQPQISALRDVGLAELELLDAIQAGAFFNWANRLMLSIGEPTTA</sequence>
<dbReference type="PANTHER" id="PTHR35446">
    <property type="entry name" value="SI:CH211-175M2.5"/>
    <property type="match status" value="1"/>
</dbReference>
<dbReference type="PANTHER" id="PTHR35446:SF2">
    <property type="entry name" value="CARBOXYMUCONOLACTONE DECARBOXYLASE-LIKE DOMAIN-CONTAINING PROTEIN"/>
    <property type="match status" value="1"/>
</dbReference>
<gene>
    <name evidence="2" type="ORF">GCM10009786_26940</name>
</gene>
<dbReference type="NCBIfam" id="TIGR01926">
    <property type="entry name" value="peroxid_rel"/>
    <property type="match status" value="1"/>
</dbReference>
<reference evidence="3" key="1">
    <citation type="journal article" date="2019" name="Int. J. Syst. Evol. Microbiol.">
        <title>The Global Catalogue of Microorganisms (GCM) 10K type strain sequencing project: providing services to taxonomists for standard genome sequencing and annotation.</title>
        <authorList>
            <consortium name="The Broad Institute Genomics Platform"/>
            <consortium name="The Broad Institute Genome Sequencing Center for Infectious Disease"/>
            <person name="Wu L."/>
            <person name="Ma J."/>
        </authorList>
    </citation>
    <scope>NUCLEOTIDE SEQUENCE [LARGE SCALE GENOMIC DNA]</scope>
    <source>
        <strain evidence="3">JCM 14919</strain>
    </source>
</reference>